<name>A0A2T0RKT2_9BACT</name>
<reference evidence="2 3" key="1">
    <citation type="submission" date="2018-03" db="EMBL/GenBank/DDBJ databases">
        <title>Genomic Encyclopedia of Archaeal and Bacterial Type Strains, Phase II (KMG-II): from individual species to whole genera.</title>
        <authorList>
            <person name="Goeker M."/>
        </authorList>
    </citation>
    <scope>NUCLEOTIDE SEQUENCE [LARGE SCALE GENOMIC DNA]</scope>
    <source>
        <strain evidence="2 3">DSM 28354</strain>
    </source>
</reference>
<dbReference type="InterPro" id="IPR041700">
    <property type="entry name" value="OMP_b-brl_3"/>
</dbReference>
<accession>A0A2T0RKT2</accession>
<organism evidence="2 3">
    <name type="scientific">Spirosoma oryzae</name>
    <dbReference type="NCBI Taxonomy" id="1469603"/>
    <lineage>
        <taxon>Bacteria</taxon>
        <taxon>Pseudomonadati</taxon>
        <taxon>Bacteroidota</taxon>
        <taxon>Cytophagia</taxon>
        <taxon>Cytophagales</taxon>
        <taxon>Cytophagaceae</taxon>
        <taxon>Spirosoma</taxon>
    </lineage>
</organism>
<evidence type="ECO:0000313" key="3">
    <source>
        <dbReference type="Proteomes" id="UP000238375"/>
    </source>
</evidence>
<protein>
    <submittedName>
        <fullName evidence="2">Outer membrane beta-barrel protein</fullName>
    </submittedName>
</protein>
<dbReference type="OrthoDB" id="1682379at2"/>
<gene>
    <name evidence="2" type="ORF">CLV58_14918</name>
</gene>
<dbReference type="EMBL" id="PVTE01000049">
    <property type="protein sequence ID" value="PRY21730.1"/>
    <property type="molecule type" value="Genomic_DNA"/>
</dbReference>
<keyword evidence="3" id="KW-1185">Reference proteome</keyword>
<proteinExistence type="predicted"/>
<feature type="domain" description="Outer membrane protein beta-barrel" evidence="1">
    <location>
        <begin position="457"/>
        <end position="914"/>
    </location>
</feature>
<dbReference type="SUPFAM" id="SSF49478">
    <property type="entry name" value="Cna protein B-type domain"/>
    <property type="match status" value="1"/>
</dbReference>
<evidence type="ECO:0000259" key="1">
    <source>
        <dbReference type="Pfam" id="PF14905"/>
    </source>
</evidence>
<sequence>MRLVLLTPISYLSLVYWLLAGTHALGQLSQPNMATRSVQALVLDSVTRQPLAQATAQLIRVDSLVAQHLTESNGRVLFTRLTPGAYQLVVSFLGYRTLVCPFRLATTGKSHDLGVLVMVTRPLELTEITIRKRPLVSLHKDTLIYEASAVRTSANAVVDDILSKLPGLDVYNDGLISAQGKTVQRILVDGKPYFGTDGKQATRTIPAHLIDQIQVFDQRSDRTVFSGLDDGQRIRTINIVLKPTGHRERFGQQIGGIGPEGRYQVGAGLNQLGVKRQFSFVAQTNSINQSGYSLPISSGRQINSLVDNVSTDGGGMMTQSAGASIGFSDRLGKKVDLATTYQTGATATQLHQLTNRQTFLPPSFSVDSLQSDLASSQQSMTTARLASHLLNTRLNVQPNAQTIIRLNPSLSINRAERHSTITSQTFTDRQSLLNQGMTVTRSNDASWSFANTGSWMHRFRRAGQILSLSTNSSLSRQHNQSINQSYFIAGDRLATTSINQYQYATQYYNQVSNELMVSYTQPLHSQQTIEFRYTGLTDYSSAARSVADIDSVNSNRLAANDSLSNQYRNRIINQRLGLSWQVRSTRFSYAIGFDIQRINQRSTVGPGTAFLNRVYTNVIPSLLIEPRLTNNRALQLQYQTYSVTPSVAQLQPVVNITNPLVIYAGNPDLCPEYTHTITVNYNQLNPTTYRSLYAVLITGFTANRIVTATTVSPIGVQTIHPVNSAGTVVVDGTVSTGKPFQARFLEGQVSSSTTLKYSSGVSYLATQLNVAHTIMLSQRLGLTVHFWKKVDVNLSGLASYQSVTYSLSSQSVPPVVNVQLSAGIHYPLVCGFQLTSDLTHVTLRGRPMGYNRHYSLWNATISRSFLKGQKGEMRFQANDILNQNQSLVRIVTNSYIEDSQTQVLKRYLLISFVYHLR</sequence>
<dbReference type="SUPFAM" id="SSF56935">
    <property type="entry name" value="Porins"/>
    <property type="match status" value="1"/>
</dbReference>
<evidence type="ECO:0000313" key="2">
    <source>
        <dbReference type="EMBL" id="PRY21730.1"/>
    </source>
</evidence>
<dbReference type="Proteomes" id="UP000238375">
    <property type="component" value="Unassembled WGS sequence"/>
</dbReference>
<dbReference type="Pfam" id="PF14905">
    <property type="entry name" value="OMP_b-brl_3"/>
    <property type="match status" value="1"/>
</dbReference>
<dbReference type="AlphaFoldDB" id="A0A2T0RKT2"/>
<comment type="caution">
    <text evidence="2">The sequence shown here is derived from an EMBL/GenBank/DDBJ whole genome shotgun (WGS) entry which is preliminary data.</text>
</comment>